<dbReference type="AlphaFoldDB" id="A0A515L4B9"/>
<dbReference type="GO" id="GO:0035251">
    <property type="term" value="F:UDP-glucosyltransferase activity"/>
    <property type="evidence" value="ECO:0007669"/>
    <property type="project" value="InterPro"/>
</dbReference>
<dbReference type="PANTHER" id="PTHR48048">
    <property type="entry name" value="GLYCOSYLTRANSFERASE"/>
    <property type="match status" value="1"/>
</dbReference>
<dbReference type="InterPro" id="IPR050481">
    <property type="entry name" value="UDP-glycosyltransf_plant"/>
</dbReference>
<dbReference type="CDD" id="cd03784">
    <property type="entry name" value="GT1_Gtf-like"/>
    <property type="match status" value="1"/>
</dbReference>
<evidence type="ECO:0000313" key="6">
    <source>
        <dbReference type="EMBL" id="QDM38894.1"/>
    </source>
</evidence>
<proteinExistence type="evidence at transcript level"/>
<dbReference type="PROSITE" id="PS00375">
    <property type="entry name" value="UDPGT"/>
    <property type="match status" value="1"/>
</dbReference>
<dbReference type="FunFam" id="3.40.50.2000:FF:000020">
    <property type="entry name" value="Glycosyltransferase"/>
    <property type="match status" value="1"/>
</dbReference>
<comment type="similarity">
    <text evidence="1 4">Belongs to the UDP-glycosyltransferase family.</text>
</comment>
<accession>A0A515L4B9</accession>
<dbReference type="EC" id="2.4.1.-" evidence="5"/>
<keyword evidence="3 4" id="KW-0808">Transferase</keyword>
<name>A0A515L4B9_GLYUR</name>
<evidence type="ECO:0000256" key="4">
    <source>
        <dbReference type="RuleBase" id="RU003718"/>
    </source>
</evidence>
<sequence length="488" mass="54265">MIEATTIVLYPAPGIGHIVSMVELAKHLLLLKNQQHFSITILLTTGLLDHPSIESYIHRISTSHPSISFLRFPAVAVAAGGGITQSYAATAFQFIKSNAVNVESALRQISTVKALIIDLFCTSAIDAAAALRIPVYYFFTSGAGMLSLYSYFPELHRKTTASFKDMKGVEIVAPGNAALSAPLMPEPILDRDDPAYREMLYFCENLPKAKGILVNTFRELEPVAVKAVEEGACFPGTQRPPPVYYIGPYIAEPQQSDEATRDSKECLSWLDKQPSRSVVYLCFGSRGTFSVTQLKEIAKGLEKSGHRFLWVVKRPMEEHQEMKQVRDPAKWEFELDSVLPRGFMERTKERGLVVRSWAPQVEVLSHESVGGFVTHCGWNSVLEGVVAGVPMIAWPLYAEQHVNRNVMVEEMRVAVAVEQREGDGFVSGEEVEQRVKELMEESERGRERRKRSLKLKNMAQAALGESGSSTKELANLVQTWNGTESITD</sequence>
<dbReference type="SUPFAM" id="SSF53756">
    <property type="entry name" value="UDP-Glycosyltransferase/glycogen phosphorylase"/>
    <property type="match status" value="1"/>
</dbReference>
<organism evidence="6">
    <name type="scientific">Glycyrrhiza uralensis</name>
    <name type="common">Chinese licorice</name>
    <name type="synonym">Glycyrrhiza shiheziensis</name>
    <dbReference type="NCBI Taxonomy" id="74613"/>
    <lineage>
        <taxon>Eukaryota</taxon>
        <taxon>Viridiplantae</taxon>
        <taxon>Streptophyta</taxon>
        <taxon>Embryophyta</taxon>
        <taxon>Tracheophyta</taxon>
        <taxon>Spermatophyta</taxon>
        <taxon>Magnoliopsida</taxon>
        <taxon>eudicotyledons</taxon>
        <taxon>Gunneridae</taxon>
        <taxon>Pentapetalae</taxon>
        <taxon>rosids</taxon>
        <taxon>fabids</taxon>
        <taxon>Fabales</taxon>
        <taxon>Fabaceae</taxon>
        <taxon>Papilionoideae</taxon>
        <taxon>50 kb inversion clade</taxon>
        <taxon>NPAAA clade</taxon>
        <taxon>Hologalegina</taxon>
        <taxon>IRL clade</taxon>
        <taxon>Galegeae</taxon>
        <taxon>Glycyrrhiza</taxon>
    </lineage>
</organism>
<protein>
    <recommendedName>
        <fullName evidence="5">Glycosyltransferase</fullName>
        <ecNumber evidence="5">2.4.1.-</ecNumber>
    </recommendedName>
</protein>
<dbReference type="Pfam" id="PF00201">
    <property type="entry name" value="UDPGT"/>
    <property type="match status" value="1"/>
</dbReference>
<dbReference type="InterPro" id="IPR002213">
    <property type="entry name" value="UDP_glucos_trans"/>
</dbReference>
<evidence type="ECO:0000256" key="1">
    <source>
        <dbReference type="ARBA" id="ARBA00009995"/>
    </source>
</evidence>
<evidence type="ECO:0000256" key="2">
    <source>
        <dbReference type="ARBA" id="ARBA00022676"/>
    </source>
</evidence>
<dbReference type="EMBL" id="MK534513">
    <property type="protein sequence ID" value="QDM38894.1"/>
    <property type="molecule type" value="mRNA"/>
</dbReference>
<dbReference type="InterPro" id="IPR035595">
    <property type="entry name" value="UDP_glycos_trans_CS"/>
</dbReference>
<dbReference type="Gene3D" id="3.40.50.2000">
    <property type="entry name" value="Glycogen Phosphorylase B"/>
    <property type="match status" value="2"/>
</dbReference>
<reference evidence="6" key="1">
    <citation type="journal article" date="2019" name="ACS Synth. Biol.">
        <title>Diversity of O-glycosyltransferases contributes to the biosynthesis of flavonoid and triterpenoid glycosides in Glycyrrhiza uralensis.</title>
        <authorList>
            <person name="Chen K."/>
            <person name="Hu Z.M."/>
            <person name="Song W."/>
            <person name="Wang Z."/>
            <person name="He J."/>
            <person name="Shi X."/>
            <person name="Cui Q."/>
            <person name="Qiao X."/>
            <person name="Ye M."/>
        </authorList>
    </citation>
    <scope>NUCLEOTIDE SEQUENCE</scope>
</reference>
<keyword evidence="2 4" id="KW-0328">Glycosyltransferase</keyword>
<dbReference type="PANTHER" id="PTHR48048:SF30">
    <property type="entry name" value="GLYCOSYLTRANSFERASE"/>
    <property type="match status" value="1"/>
</dbReference>
<evidence type="ECO:0000256" key="5">
    <source>
        <dbReference type="RuleBase" id="RU362057"/>
    </source>
</evidence>
<evidence type="ECO:0000256" key="3">
    <source>
        <dbReference type="ARBA" id="ARBA00022679"/>
    </source>
</evidence>